<dbReference type="GO" id="GO:0070967">
    <property type="term" value="F:coenzyme F420 binding"/>
    <property type="evidence" value="ECO:0007669"/>
    <property type="project" value="TreeGrafter"/>
</dbReference>
<protein>
    <submittedName>
        <fullName evidence="3">Deazaflavin-dependent oxidoreductase (Nitroreductase family)</fullName>
    </submittedName>
</protein>
<dbReference type="PANTHER" id="PTHR39428">
    <property type="entry name" value="F420H(2)-DEPENDENT QUINONE REDUCTASE RV1261C"/>
    <property type="match status" value="1"/>
</dbReference>
<evidence type="ECO:0000256" key="1">
    <source>
        <dbReference type="ARBA" id="ARBA00008710"/>
    </source>
</evidence>
<comment type="catalytic activity">
    <reaction evidence="2">
        <text>oxidized coenzyme F420-(gamma-L-Glu)(n) + a quinol + H(+) = reduced coenzyme F420-(gamma-L-Glu)(n) + a quinone</text>
        <dbReference type="Rhea" id="RHEA:39663"/>
        <dbReference type="Rhea" id="RHEA-COMP:12939"/>
        <dbReference type="Rhea" id="RHEA-COMP:14378"/>
        <dbReference type="ChEBI" id="CHEBI:15378"/>
        <dbReference type="ChEBI" id="CHEBI:24646"/>
        <dbReference type="ChEBI" id="CHEBI:132124"/>
        <dbReference type="ChEBI" id="CHEBI:133980"/>
        <dbReference type="ChEBI" id="CHEBI:139511"/>
    </reaction>
</comment>
<accession>A0A2P8DLU6</accession>
<organism evidence="3 4">
    <name type="scientific">Murinocardiopsis flavida</name>
    <dbReference type="NCBI Taxonomy" id="645275"/>
    <lineage>
        <taxon>Bacteria</taxon>
        <taxon>Bacillati</taxon>
        <taxon>Actinomycetota</taxon>
        <taxon>Actinomycetes</taxon>
        <taxon>Streptosporangiales</taxon>
        <taxon>Nocardiopsidaceae</taxon>
        <taxon>Murinocardiopsis</taxon>
    </lineage>
</organism>
<dbReference type="PANTHER" id="PTHR39428:SF3">
    <property type="entry name" value="DEAZAFLAVIN-DEPENDENT NITROREDUCTASE"/>
    <property type="match status" value="1"/>
</dbReference>
<dbReference type="EMBL" id="PYGA01000006">
    <property type="protein sequence ID" value="PSK98213.1"/>
    <property type="molecule type" value="Genomic_DNA"/>
</dbReference>
<comment type="caution">
    <text evidence="3">The sequence shown here is derived from an EMBL/GenBank/DDBJ whole genome shotgun (WGS) entry which is preliminary data.</text>
</comment>
<dbReference type="SUPFAM" id="SSF50475">
    <property type="entry name" value="FMN-binding split barrel"/>
    <property type="match status" value="1"/>
</dbReference>
<dbReference type="Proteomes" id="UP000240542">
    <property type="component" value="Unassembled WGS sequence"/>
</dbReference>
<proteinExistence type="inferred from homology"/>
<dbReference type="OrthoDB" id="8225825at2"/>
<evidence type="ECO:0000313" key="3">
    <source>
        <dbReference type="EMBL" id="PSK98213.1"/>
    </source>
</evidence>
<dbReference type="Gene3D" id="2.30.110.10">
    <property type="entry name" value="Electron Transport, Fmn-binding Protein, Chain A"/>
    <property type="match status" value="1"/>
</dbReference>
<dbReference type="GO" id="GO:0016491">
    <property type="term" value="F:oxidoreductase activity"/>
    <property type="evidence" value="ECO:0007669"/>
    <property type="project" value="InterPro"/>
</dbReference>
<dbReference type="InterPro" id="IPR012349">
    <property type="entry name" value="Split_barrel_FMN-bd"/>
</dbReference>
<gene>
    <name evidence="3" type="ORF">CLV63_106261</name>
</gene>
<comment type="similarity">
    <text evidence="1">Belongs to the F420H(2)-dependent quinone reductase family.</text>
</comment>
<dbReference type="AlphaFoldDB" id="A0A2P8DLU6"/>
<dbReference type="RefSeq" id="WP_106582927.1">
    <property type="nucleotide sequence ID" value="NZ_PYGA01000006.1"/>
</dbReference>
<name>A0A2P8DLU6_9ACTN</name>
<dbReference type="Pfam" id="PF04075">
    <property type="entry name" value="F420H2_quin_red"/>
    <property type="match status" value="1"/>
</dbReference>
<dbReference type="InterPro" id="IPR004378">
    <property type="entry name" value="F420H2_quin_Rdtase"/>
</dbReference>
<reference evidence="3 4" key="1">
    <citation type="submission" date="2018-03" db="EMBL/GenBank/DDBJ databases">
        <title>Genomic Encyclopedia of Archaeal and Bacterial Type Strains, Phase II (KMG-II): from individual species to whole genera.</title>
        <authorList>
            <person name="Goeker M."/>
        </authorList>
    </citation>
    <scope>NUCLEOTIDE SEQUENCE [LARGE SCALE GENOMIC DNA]</scope>
    <source>
        <strain evidence="3 4">DSM 45312</strain>
    </source>
</reference>
<dbReference type="NCBIfam" id="TIGR00026">
    <property type="entry name" value="hi_GC_TIGR00026"/>
    <property type="match status" value="1"/>
</dbReference>
<evidence type="ECO:0000313" key="4">
    <source>
        <dbReference type="Proteomes" id="UP000240542"/>
    </source>
</evidence>
<sequence length="133" mass="15049">MLFGQEHVQRYVETDGEEGHDWNGTQTLILTVTGRTSGKQRSTPLIYGDDGADYVVVASNGGDPDHPEWYKNLVAAPQVRVQVKDDVFDAVARTATEEEKARVWPQMARRWPDYDNYQAKTDRSIPVVLLSRV</sequence>
<evidence type="ECO:0000256" key="2">
    <source>
        <dbReference type="ARBA" id="ARBA00049106"/>
    </source>
</evidence>
<dbReference type="GO" id="GO:0005886">
    <property type="term" value="C:plasma membrane"/>
    <property type="evidence" value="ECO:0007669"/>
    <property type="project" value="TreeGrafter"/>
</dbReference>
<keyword evidence="4" id="KW-1185">Reference proteome</keyword>